<feature type="transmembrane region" description="Helical" evidence="1">
    <location>
        <begin position="75"/>
        <end position="94"/>
    </location>
</feature>
<evidence type="ECO:0000313" key="2">
    <source>
        <dbReference type="EMBL" id="CAO98491.1"/>
    </source>
</evidence>
<accession>B2VCD5</accession>
<keyword evidence="1" id="KW-1133">Transmembrane helix</keyword>
<sequence length="100" mass="11699">MGKVTIYIYYIMLFPVIYLLSSFKEESLIDGVEIRNACMAHRAFVVDDIRDFTVTLAIILLVPCFYFLQKTKFKSTSVIFLTIAVIFYSAWRFFVRVTLC</sequence>
<feature type="transmembrane region" description="Helical" evidence="1">
    <location>
        <begin position="49"/>
        <end position="68"/>
    </location>
</feature>
<protein>
    <submittedName>
        <fullName evidence="2">Membrane protein</fullName>
    </submittedName>
</protein>
<dbReference type="InterPro" id="IPR022553">
    <property type="entry name" value="DUF2645"/>
</dbReference>
<keyword evidence="3" id="KW-1185">Reference proteome</keyword>
<reference evidence="2 3" key="1">
    <citation type="journal article" date="2008" name="Environ. Microbiol.">
        <title>The genome of Erwinia tasmaniensis strain Et1/99, a non-pathogenic bacterium in the genus Erwinia.</title>
        <authorList>
            <person name="Kube M."/>
            <person name="Migdoll A.M."/>
            <person name="Mueller I."/>
            <person name="Kuhl H."/>
            <person name="Beck A."/>
            <person name="Reinhardt R."/>
            <person name="Geider K."/>
        </authorList>
    </citation>
    <scope>NUCLEOTIDE SEQUENCE [LARGE SCALE GENOMIC DNA]</scope>
    <source>
        <strain evidence="3">DSM 17950 / CFBP 7177 / CIP 109463 / NCPPB 4357 / Et1/99</strain>
    </source>
</reference>
<dbReference type="HOGENOM" id="CLU_179876_0_0_6"/>
<name>B2VCD5_ERWT9</name>
<dbReference type="EMBL" id="CU468135">
    <property type="protein sequence ID" value="CAO98491.1"/>
    <property type="molecule type" value="Genomic_DNA"/>
</dbReference>
<dbReference type="RefSeq" id="WP_012443114.1">
    <property type="nucleotide sequence ID" value="NC_010694.1"/>
</dbReference>
<proteinExistence type="predicted"/>
<gene>
    <name evidence="2" type="ordered locus">ETA_34450</name>
</gene>
<dbReference type="Pfam" id="PF10840">
    <property type="entry name" value="DUF2645"/>
    <property type="match status" value="1"/>
</dbReference>
<dbReference type="Proteomes" id="UP000001726">
    <property type="component" value="Chromosome"/>
</dbReference>
<dbReference type="KEGG" id="eta:ETA_34450"/>
<evidence type="ECO:0000256" key="1">
    <source>
        <dbReference type="SAM" id="Phobius"/>
    </source>
</evidence>
<keyword evidence="1" id="KW-0472">Membrane</keyword>
<evidence type="ECO:0000313" key="3">
    <source>
        <dbReference type="Proteomes" id="UP000001726"/>
    </source>
</evidence>
<organism evidence="2 3">
    <name type="scientific">Erwinia tasmaniensis (strain DSM 17950 / CFBP 7177 / CIP 109463 / NCPPB 4357 / Et1/99)</name>
    <dbReference type="NCBI Taxonomy" id="465817"/>
    <lineage>
        <taxon>Bacteria</taxon>
        <taxon>Pseudomonadati</taxon>
        <taxon>Pseudomonadota</taxon>
        <taxon>Gammaproteobacteria</taxon>
        <taxon>Enterobacterales</taxon>
        <taxon>Erwiniaceae</taxon>
        <taxon>Erwinia</taxon>
    </lineage>
</organism>
<dbReference type="eggNOG" id="ENOG5033H6G">
    <property type="taxonomic scope" value="Bacteria"/>
</dbReference>
<dbReference type="AlphaFoldDB" id="B2VCD5"/>
<keyword evidence="1" id="KW-0812">Transmembrane</keyword>
<feature type="transmembrane region" description="Helical" evidence="1">
    <location>
        <begin position="7"/>
        <end position="23"/>
    </location>
</feature>
<dbReference type="OrthoDB" id="6594879at2"/>